<proteinExistence type="predicted"/>
<dbReference type="PROSITE" id="PS50123">
    <property type="entry name" value="CHER"/>
    <property type="match status" value="1"/>
</dbReference>
<evidence type="ECO:0000256" key="2">
    <source>
        <dbReference type="ARBA" id="ARBA00012534"/>
    </source>
</evidence>
<evidence type="ECO:0000256" key="1">
    <source>
        <dbReference type="ARBA" id="ARBA00001541"/>
    </source>
</evidence>
<evidence type="ECO:0000256" key="4">
    <source>
        <dbReference type="ARBA" id="ARBA00022679"/>
    </source>
</evidence>
<evidence type="ECO:0000256" key="3">
    <source>
        <dbReference type="ARBA" id="ARBA00022603"/>
    </source>
</evidence>
<evidence type="ECO:0000313" key="9">
    <source>
        <dbReference type="Proteomes" id="UP001570511"/>
    </source>
</evidence>
<dbReference type="Pfam" id="PF03705">
    <property type="entry name" value="CheR_N"/>
    <property type="match status" value="1"/>
</dbReference>
<dbReference type="InterPro" id="IPR000780">
    <property type="entry name" value="CheR_MeTrfase"/>
</dbReference>
<dbReference type="AlphaFoldDB" id="A0ABD5MDQ4"/>
<name>A0ABD5MDQ4_9EURY</name>
<dbReference type="InterPro" id="IPR022642">
    <property type="entry name" value="CheR_C"/>
</dbReference>
<evidence type="ECO:0000256" key="6">
    <source>
        <dbReference type="SAM" id="MobiDB-lite"/>
    </source>
</evidence>
<keyword evidence="4" id="KW-0808">Transferase</keyword>
<comment type="catalytic activity">
    <reaction evidence="1">
        <text>L-glutamyl-[protein] + S-adenosyl-L-methionine = [protein]-L-glutamate 5-O-methyl ester + S-adenosyl-L-homocysteine</text>
        <dbReference type="Rhea" id="RHEA:24452"/>
        <dbReference type="Rhea" id="RHEA-COMP:10208"/>
        <dbReference type="Rhea" id="RHEA-COMP:10311"/>
        <dbReference type="ChEBI" id="CHEBI:29973"/>
        <dbReference type="ChEBI" id="CHEBI:57856"/>
        <dbReference type="ChEBI" id="CHEBI:59789"/>
        <dbReference type="ChEBI" id="CHEBI:82795"/>
        <dbReference type="EC" id="2.1.1.80"/>
    </reaction>
</comment>
<organism evidence="8 9">
    <name type="scientific">Halobellus rubicundus</name>
    <dbReference type="NCBI Taxonomy" id="2996466"/>
    <lineage>
        <taxon>Archaea</taxon>
        <taxon>Methanobacteriati</taxon>
        <taxon>Methanobacteriota</taxon>
        <taxon>Stenosarchaea group</taxon>
        <taxon>Halobacteria</taxon>
        <taxon>Halobacteriales</taxon>
        <taxon>Haloferacaceae</taxon>
        <taxon>Halobellus</taxon>
    </lineage>
</organism>
<dbReference type="PANTHER" id="PTHR24422">
    <property type="entry name" value="CHEMOTAXIS PROTEIN METHYLTRANSFERASE"/>
    <property type="match status" value="1"/>
</dbReference>
<feature type="compositionally biased region" description="Gly residues" evidence="6">
    <location>
        <begin position="282"/>
        <end position="292"/>
    </location>
</feature>
<dbReference type="Pfam" id="PF01739">
    <property type="entry name" value="CheR"/>
    <property type="match status" value="1"/>
</dbReference>
<dbReference type="Gene3D" id="3.40.50.150">
    <property type="entry name" value="Vaccinia Virus protein VP39"/>
    <property type="match status" value="1"/>
</dbReference>
<dbReference type="RefSeq" id="WP_372388514.1">
    <property type="nucleotide sequence ID" value="NZ_JBGNYA010000001.1"/>
</dbReference>
<feature type="compositionally biased region" description="Low complexity" evidence="6">
    <location>
        <begin position="300"/>
        <end position="328"/>
    </location>
</feature>
<comment type="caution">
    <text evidence="8">The sequence shown here is derived from an EMBL/GenBank/DDBJ whole genome shotgun (WGS) entry which is preliminary data.</text>
</comment>
<gene>
    <name evidence="8" type="ORF">OS889_07030</name>
</gene>
<reference evidence="8 9" key="1">
    <citation type="submission" date="2024-08" db="EMBL/GenBank/DDBJ databases">
        <title>Halobellus sp. MBLA0158 whole genome sequence.</title>
        <authorList>
            <person name="Hwang C.Y."/>
            <person name="Cho E.-S."/>
            <person name="Seo M.-J."/>
        </authorList>
    </citation>
    <scope>NUCLEOTIDE SEQUENCE [LARGE SCALE GENOMIC DNA]</scope>
    <source>
        <strain evidence="8 9">MBLA0158</strain>
    </source>
</reference>
<dbReference type="InterPro" id="IPR029063">
    <property type="entry name" value="SAM-dependent_MTases_sf"/>
</dbReference>
<dbReference type="GO" id="GO:0032259">
    <property type="term" value="P:methylation"/>
    <property type="evidence" value="ECO:0007669"/>
    <property type="project" value="UniProtKB-KW"/>
</dbReference>
<dbReference type="InterPro" id="IPR022641">
    <property type="entry name" value="CheR_N"/>
</dbReference>
<dbReference type="EMBL" id="JBGNYA010000001">
    <property type="protein sequence ID" value="MFA1610759.1"/>
    <property type="molecule type" value="Genomic_DNA"/>
</dbReference>
<dbReference type="PANTHER" id="PTHR24422:SF10">
    <property type="entry name" value="CHEMOTAXIS PROTEIN METHYLTRANSFERASE 2"/>
    <property type="match status" value="1"/>
</dbReference>
<feature type="domain" description="CheR-type methyltransferase" evidence="7">
    <location>
        <begin position="16"/>
        <end position="279"/>
    </location>
</feature>
<dbReference type="SUPFAM" id="SSF53335">
    <property type="entry name" value="S-adenosyl-L-methionine-dependent methyltransferases"/>
    <property type="match status" value="1"/>
</dbReference>
<evidence type="ECO:0000313" key="8">
    <source>
        <dbReference type="EMBL" id="MFA1610759.1"/>
    </source>
</evidence>
<dbReference type="PRINTS" id="PR00996">
    <property type="entry name" value="CHERMTFRASE"/>
</dbReference>
<dbReference type="EC" id="2.1.1.80" evidence="2"/>
<keyword evidence="3" id="KW-0489">Methyltransferase</keyword>
<accession>A0ABD5MDQ4</accession>
<dbReference type="GO" id="GO:0008983">
    <property type="term" value="F:protein-glutamate O-methyltransferase activity"/>
    <property type="evidence" value="ECO:0007669"/>
    <property type="project" value="UniProtKB-EC"/>
</dbReference>
<protein>
    <recommendedName>
        <fullName evidence="2">protein-glutamate O-methyltransferase</fullName>
        <ecNumber evidence="2">2.1.1.80</ecNumber>
    </recommendedName>
</protein>
<evidence type="ECO:0000259" key="7">
    <source>
        <dbReference type="PROSITE" id="PS50123"/>
    </source>
</evidence>
<evidence type="ECO:0000256" key="5">
    <source>
        <dbReference type="ARBA" id="ARBA00022691"/>
    </source>
</evidence>
<dbReference type="InterPro" id="IPR036804">
    <property type="entry name" value="CheR_N_sf"/>
</dbReference>
<dbReference type="SUPFAM" id="SSF47757">
    <property type="entry name" value="Chemotaxis receptor methyltransferase CheR, N-terminal domain"/>
    <property type="match status" value="1"/>
</dbReference>
<dbReference type="InterPro" id="IPR050903">
    <property type="entry name" value="Bact_Chemotaxis_MeTrfase"/>
</dbReference>
<dbReference type="Gene3D" id="1.10.155.10">
    <property type="entry name" value="Chemotaxis receptor methyltransferase CheR, N-terminal domain"/>
    <property type="match status" value="1"/>
</dbReference>
<sequence>MGLDIDLGGGSDDDDTDEGFDELLEFVESSLSFATSSYNRSYLDRRISARMRRQRVDDYADYQELLREDEDEREELLNALSVNVTSFFRNPEVWESLREILADLSQSGRTNVWSAACSDGREAYSVAMLALDDDRIDAGRLSILGTDIKPEILRAARRGEYHASETNDLEEQLEPLAGNDRYVARDGDTYRVADEVKELVSFRKHDLVQESPPQTFNLVICRNLFIYINKQAKQAMFETLSSAVEPGGYLTIGMTETVPASCRERFDPVEKRLRIYRDSTDGDGGNNDGGSGSRSRSRSRSSTSRSNSGSRSGSQSRSGSTSRSTSRR</sequence>
<dbReference type="SMART" id="SM00138">
    <property type="entry name" value="MeTrc"/>
    <property type="match status" value="1"/>
</dbReference>
<keyword evidence="5" id="KW-0949">S-adenosyl-L-methionine</keyword>
<dbReference type="Proteomes" id="UP001570511">
    <property type="component" value="Unassembled WGS sequence"/>
</dbReference>
<feature type="region of interest" description="Disordered" evidence="6">
    <location>
        <begin position="275"/>
        <end position="328"/>
    </location>
</feature>
<keyword evidence="9" id="KW-1185">Reference proteome</keyword>